<keyword evidence="8 11" id="KW-0350">Heme biosynthesis</keyword>
<dbReference type="eggNOG" id="KOG1276">
    <property type="taxonomic scope" value="Eukaryota"/>
</dbReference>
<organism evidence="13">
    <name type="scientific">Musca domestica</name>
    <name type="common">House fly</name>
    <dbReference type="NCBI Taxonomy" id="7370"/>
    <lineage>
        <taxon>Eukaryota</taxon>
        <taxon>Metazoa</taxon>
        <taxon>Ecdysozoa</taxon>
        <taxon>Arthropoda</taxon>
        <taxon>Hexapoda</taxon>
        <taxon>Insecta</taxon>
        <taxon>Pterygota</taxon>
        <taxon>Neoptera</taxon>
        <taxon>Endopterygota</taxon>
        <taxon>Diptera</taxon>
        <taxon>Brachycera</taxon>
        <taxon>Muscomorpha</taxon>
        <taxon>Muscoidea</taxon>
        <taxon>Muscidae</taxon>
        <taxon>Musca</taxon>
    </lineage>
</organism>
<gene>
    <name evidence="13" type="primary">101901017</name>
</gene>
<protein>
    <recommendedName>
        <fullName evidence="4 11">Protoporphyrinogen oxidase</fullName>
        <ecNumber evidence="4 11">1.3.3.4</ecNumber>
    </recommendedName>
</protein>
<dbReference type="EC" id="1.3.3.4" evidence="4 11"/>
<dbReference type="AlphaFoldDB" id="A0A1I8N0G2"/>
<comment type="catalytic activity">
    <reaction evidence="10 11">
        <text>protoporphyrinogen IX + 3 O2 = protoporphyrin IX + 3 H2O2</text>
        <dbReference type="Rhea" id="RHEA:25576"/>
        <dbReference type="ChEBI" id="CHEBI:15379"/>
        <dbReference type="ChEBI" id="CHEBI:16240"/>
        <dbReference type="ChEBI" id="CHEBI:57306"/>
        <dbReference type="ChEBI" id="CHEBI:57307"/>
        <dbReference type="EC" id="1.3.3.4"/>
    </reaction>
</comment>
<proteinExistence type="inferred from homology"/>
<dbReference type="GO" id="GO:0005743">
    <property type="term" value="C:mitochondrial inner membrane"/>
    <property type="evidence" value="ECO:0007669"/>
    <property type="project" value="UniProtKB-SubCell"/>
</dbReference>
<evidence type="ECO:0000256" key="10">
    <source>
        <dbReference type="ARBA" id="ARBA00047554"/>
    </source>
</evidence>
<keyword evidence="5 11" id="KW-0285">Flavoprotein</keyword>
<dbReference type="InterPro" id="IPR002937">
    <property type="entry name" value="Amino_oxidase"/>
</dbReference>
<dbReference type="FunFam" id="3.50.50.60:FF:000193">
    <property type="entry name" value="Protoporphyrinogen oxidase"/>
    <property type="match status" value="1"/>
</dbReference>
<dbReference type="KEGG" id="mde:101901017"/>
<dbReference type="OrthoDB" id="419752at2759"/>
<evidence type="ECO:0000256" key="3">
    <source>
        <dbReference type="ARBA" id="ARBA00010551"/>
    </source>
</evidence>
<name>A0A1I8N0G2_MUSDO</name>
<evidence type="ECO:0000256" key="2">
    <source>
        <dbReference type="ARBA" id="ARBA00005073"/>
    </source>
</evidence>
<dbReference type="GO" id="GO:0004729">
    <property type="term" value="F:oxygen-dependent protoporphyrinogen oxidase activity"/>
    <property type="evidence" value="ECO:0007669"/>
    <property type="project" value="UniProtKB-UniRule"/>
</dbReference>
<dbReference type="InterPro" id="IPR050464">
    <property type="entry name" value="Zeta_carotene_desat/Oxidored"/>
</dbReference>
<comment type="pathway">
    <text evidence="2 11">Porphyrin-containing compound metabolism; protoporphyrin-IX biosynthesis; protoporphyrin-IX from protoporphyrinogen-IX: step 1/1.</text>
</comment>
<dbReference type="PANTHER" id="PTHR42923:SF3">
    <property type="entry name" value="PROTOPORPHYRINOGEN OXIDASE"/>
    <property type="match status" value="1"/>
</dbReference>
<keyword evidence="6 11" id="KW-0274">FAD</keyword>
<dbReference type="InterPro" id="IPR036188">
    <property type="entry name" value="FAD/NAD-bd_sf"/>
</dbReference>
<comment type="function">
    <text evidence="1 11">Catalyzes the 6-electron oxidation of protoporphyrinogen-IX to form protoporphyrin-IX.</text>
</comment>
<dbReference type="EnsemblMetazoa" id="MDOA010260-RB">
    <property type="protein sequence ID" value="MDOA010260-PB"/>
    <property type="gene ID" value="MDOA010260"/>
</dbReference>
<dbReference type="SUPFAM" id="SSF51905">
    <property type="entry name" value="FAD/NAD(P)-binding domain"/>
    <property type="match status" value="1"/>
</dbReference>
<evidence type="ECO:0000256" key="7">
    <source>
        <dbReference type="ARBA" id="ARBA00023002"/>
    </source>
</evidence>
<evidence type="ECO:0000256" key="8">
    <source>
        <dbReference type="ARBA" id="ARBA00023133"/>
    </source>
</evidence>
<comment type="cofactor">
    <cofactor evidence="11">
        <name>FAD</name>
        <dbReference type="ChEBI" id="CHEBI:57692"/>
    </cofactor>
    <text evidence="11">Binds 1 FAD per subunit.</text>
</comment>
<dbReference type="UniPathway" id="UPA00251">
    <property type="reaction ID" value="UER00324"/>
</dbReference>
<dbReference type="VEuPathDB" id="VectorBase:MDOA010260"/>
<dbReference type="Gene3D" id="3.50.50.60">
    <property type="entry name" value="FAD/NAD(P)-binding domain"/>
    <property type="match status" value="1"/>
</dbReference>
<sequence length="478" mass="53279">MAIVLGGGLSGLSAAYYLLKKYGQPTAIFEASSRIGGWIKTEKHKDRGFIFEAGPRTIRPKGISGANTLEMIEDLQLPIEAVTSSHVAAKNRMIYAKGQLCMLPNSLKGVLQTIPPFSQPLAMALFTDLKSGPKKIKFGDESIYDFVSRRFGKELADYAISPMICGICAGDAKEISVRFLMDELFDKEQRYGGVMKGIFLSKLNDKKKDNAGTSKGLFQDKQPTMFKEAVKNKWSMYRVNDGLETLPRTLNDYLLAKNVEVNLTSECREIVFGENSVRLNIKGQDVEAKLVVSSIPSFKLAACVKDQHPGLAGQLMAIPYVDVAVVNLQYNSKDLLKQPAFGFLVPPLEKRPILGVIFDSCIFDMEENTVITVMMGGKWFEQYYGQNPTQKDLLDIALREVSQILGIEQEPKMSRVHILKKCIPQYNVGHKQRVQDIRRYIQRYKLPISLCGAAYDGVGINDVILSARMSVEGMPVLH</sequence>
<dbReference type="VEuPathDB" id="VectorBase:MDOMA2_010881"/>
<dbReference type="Pfam" id="PF01593">
    <property type="entry name" value="Amino_oxidase"/>
    <property type="match status" value="1"/>
</dbReference>
<evidence type="ECO:0000256" key="9">
    <source>
        <dbReference type="ARBA" id="ARBA00023244"/>
    </source>
</evidence>
<keyword evidence="9 11" id="KW-0627">Porphyrin biosynthesis</keyword>
<dbReference type="SUPFAM" id="SSF54373">
    <property type="entry name" value="FAD-linked reductases, C-terminal domain"/>
    <property type="match status" value="1"/>
</dbReference>
<comment type="subcellular location">
    <subcellularLocation>
        <location evidence="11">Mitochondrion inner membrane</location>
    </subcellularLocation>
</comment>
<keyword evidence="7 11" id="KW-0560">Oxidoreductase</keyword>
<dbReference type="STRING" id="7370.A0A1I8N0G2"/>
<feature type="domain" description="Amine oxidase" evidence="12">
    <location>
        <begin position="9"/>
        <end position="470"/>
    </location>
</feature>
<evidence type="ECO:0000256" key="1">
    <source>
        <dbReference type="ARBA" id="ARBA00002600"/>
    </source>
</evidence>
<evidence type="ECO:0000313" key="13">
    <source>
        <dbReference type="EnsemblMetazoa" id="MDOA010260-PB"/>
    </source>
</evidence>
<dbReference type="NCBIfam" id="TIGR00562">
    <property type="entry name" value="proto_IX_ox"/>
    <property type="match status" value="1"/>
</dbReference>
<evidence type="ECO:0000256" key="5">
    <source>
        <dbReference type="ARBA" id="ARBA00022630"/>
    </source>
</evidence>
<reference evidence="13" key="1">
    <citation type="submission" date="2020-05" db="UniProtKB">
        <authorList>
            <consortium name="EnsemblMetazoa"/>
        </authorList>
    </citation>
    <scope>IDENTIFICATION</scope>
    <source>
        <strain evidence="13">Aabys</strain>
    </source>
</reference>
<evidence type="ECO:0000259" key="12">
    <source>
        <dbReference type="Pfam" id="PF01593"/>
    </source>
</evidence>
<accession>A0A1I8N0G2</accession>
<evidence type="ECO:0000256" key="6">
    <source>
        <dbReference type="ARBA" id="ARBA00022827"/>
    </source>
</evidence>
<evidence type="ECO:0000256" key="4">
    <source>
        <dbReference type="ARBA" id="ARBA00012867"/>
    </source>
</evidence>
<evidence type="ECO:0000256" key="11">
    <source>
        <dbReference type="RuleBase" id="RU367069"/>
    </source>
</evidence>
<dbReference type="InterPro" id="IPR004572">
    <property type="entry name" value="Protoporphyrinogen_oxidase"/>
</dbReference>
<dbReference type="GO" id="GO:0006782">
    <property type="term" value="P:protoporphyrinogen IX biosynthetic process"/>
    <property type="evidence" value="ECO:0007669"/>
    <property type="project" value="UniProtKB-UniRule"/>
</dbReference>
<comment type="similarity">
    <text evidence="3 11">Belongs to the protoporphyrinogen/coproporphyrinogen oxidase family. Protoporphyrinogen oxidase subfamily.</text>
</comment>
<dbReference type="PANTHER" id="PTHR42923">
    <property type="entry name" value="PROTOPORPHYRINOGEN OXIDASE"/>
    <property type="match status" value="1"/>
</dbReference>
<dbReference type="RefSeq" id="XP_011291911.2">
    <property type="nucleotide sequence ID" value="XM_011293609.3"/>
</dbReference>